<dbReference type="InterPro" id="IPR036298">
    <property type="entry name" value="Chalcone_isomerase_sf"/>
</dbReference>
<organism evidence="3 4">
    <name type="scientific">Roseateles paludis</name>
    <dbReference type="NCBI Taxonomy" id="3145238"/>
    <lineage>
        <taxon>Bacteria</taxon>
        <taxon>Pseudomonadati</taxon>
        <taxon>Pseudomonadota</taxon>
        <taxon>Betaproteobacteria</taxon>
        <taxon>Burkholderiales</taxon>
        <taxon>Sphaerotilaceae</taxon>
        <taxon>Roseateles</taxon>
    </lineage>
</organism>
<sequence>MRRFLQLVLMALLAVSLGASAETVEVGKVKFPTQVDVGGQRLVLSGAGIRTKAIFKVYAAALYLKTPATTTEAVLSQAGPKRIDIHMLREVDGNELGKLFTKGMEANAPRDELARSVNGILKLSELFAARKALVEGDFFSVDYVPGVGSTVLLNGKPSGIDPIKEPEFFTALMRIWLGDKPADDDLKEGLLGLKKLRRSN</sequence>
<accession>A0ABV0FW55</accession>
<feature type="signal peptide" evidence="1">
    <location>
        <begin position="1"/>
        <end position="21"/>
    </location>
</feature>
<keyword evidence="1" id="KW-0732">Signal</keyword>
<dbReference type="InterPro" id="IPR016087">
    <property type="entry name" value="Chalcone_isomerase"/>
</dbReference>
<comment type="caution">
    <text evidence="3">The sequence shown here is derived from an EMBL/GenBank/DDBJ whole genome shotgun (WGS) entry which is preliminary data.</text>
</comment>
<dbReference type="RefSeq" id="WP_347702963.1">
    <property type="nucleotide sequence ID" value="NZ_JBDPZD010000001.1"/>
</dbReference>
<dbReference type="EMBL" id="JBDPZD010000001">
    <property type="protein sequence ID" value="MEO3690130.1"/>
    <property type="molecule type" value="Genomic_DNA"/>
</dbReference>
<evidence type="ECO:0000313" key="3">
    <source>
        <dbReference type="EMBL" id="MEO3690130.1"/>
    </source>
</evidence>
<proteinExistence type="predicted"/>
<evidence type="ECO:0000256" key="1">
    <source>
        <dbReference type="SAM" id="SignalP"/>
    </source>
</evidence>
<keyword evidence="3" id="KW-0413">Isomerase</keyword>
<dbReference type="Proteomes" id="UP001495147">
    <property type="component" value="Unassembled WGS sequence"/>
</dbReference>
<dbReference type="Gene3D" id="3.50.70.10">
    <property type="match status" value="1"/>
</dbReference>
<dbReference type="SUPFAM" id="SSF54626">
    <property type="entry name" value="Chalcone isomerase"/>
    <property type="match status" value="1"/>
</dbReference>
<dbReference type="PANTHER" id="PTHR47698">
    <property type="entry name" value="FATTY-ACID-BINDING PROTEIN 3, CHLOROPLASTIC"/>
    <property type="match status" value="1"/>
</dbReference>
<feature type="chain" id="PRO_5046277348" evidence="1">
    <location>
        <begin position="22"/>
        <end position="200"/>
    </location>
</feature>
<evidence type="ECO:0000259" key="2">
    <source>
        <dbReference type="Pfam" id="PF16036"/>
    </source>
</evidence>
<reference evidence="3 4" key="1">
    <citation type="submission" date="2024-05" db="EMBL/GenBank/DDBJ databases">
        <title>Roseateles sp. DJS-2-20 16S ribosomal RNA gene Genome sequencing and assembly.</title>
        <authorList>
            <person name="Woo H."/>
        </authorList>
    </citation>
    <scope>NUCLEOTIDE SEQUENCE [LARGE SCALE GENOMIC DNA]</scope>
    <source>
        <strain evidence="3 4">DJS-2-20</strain>
    </source>
</reference>
<dbReference type="PANTHER" id="PTHR47698:SF2">
    <property type="entry name" value="FATTY-ACID-BINDING PROTEIN 3, CHLOROPLASTIC"/>
    <property type="match status" value="1"/>
</dbReference>
<protein>
    <submittedName>
        <fullName evidence="3">Chalcone isomerase family protein</fullName>
    </submittedName>
</protein>
<evidence type="ECO:0000313" key="4">
    <source>
        <dbReference type="Proteomes" id="UP001495147"/>
    </source>
</evidence>
<dbReference type="InterPro" id="IPR016088">
    <property type="entry name" value="Chalcone_isomerase_3-sand"/>
</dbReference>
<name>A0ABV0FW55_9BURK</name>
<keyword evidence="4" id="KW-1185">Reference proteome</keyword>
<dbReference type="Pfam" id="PF16036">
    <property type="entry name" value="Chalcone_3"/>
    <property type="match status" value="1"/>
</dbReference>
<feature type="domain" description="Chalcone isomerase" evidence="2">
    <location>
        <begin position="24"/>
        <end position="192"/>
    </location>
</feature>
<dbReference type="GO" id="GO:0016853">
    <property type="term" value="F:isomerase activity"/>
    <property type="evidence" value="ECO:0007669"/>
    <property type="project" value="UniProtKB-KW"/>
</dbReference>
<gene>
    <name evidence="3" type="ORF">ABDJ85_01530</name>
</gene>